<dbReference type="EMBL" id="MK072366">
    <property type="protein sequence ID" value="AYV82351.1"/>
    <property type="molecule type" value="Genomic_DNA"/>
</dbReference>
<name>A0A3G5A871_9VIRU</name>
<proteinExistence type="predicted"/>
<sequence length="73" mass="8745">MDDTVIKLINMKRTIESDIYRLESEIKNLKDTHKKLLEKLKNICPHNDIYTEIDWDGHKSYRYTICTLCNCII</sequence>
<keyword evidence="1" id="KW-0175">Coiled coil</keyword>
<feature type="coiled-coil region" evidence="1">
    <location>
        <begin position="12"/>
        <end position="39"/>
    </location>
</feature>
<accession>A0A3G5A871</accession>
<evidence type="ECO:0000256" key="1">
    <source>
        <dbReference type="SAM" id="Coils"/>
    </source>
</evidence>
<protein>
    <submittedName>
        <fullName evidence="2">Uncharacterized protein</fullName>
    </submittedName>
</protein>
<gene>
    <name evidence="2" type="ORF">Homavirus35_2</name>
</gene>
<organism evidence="2">
    <name type="scientific">Homavirus sp</name>
    <dbReference type="NCBI Taxonomy" id="2487769"/>
    <lineage>
        <taxon>Viruses</taxon>
        <taxon>Varidnaviria</taxon>
        <taxon>Bamfordvirae</taxon>
        <taxon>Nucleocytoviricota</taxon>
        <taxon>Megaviricetes</taxon>
        <taxon>Imitervirales</taxon>
        <taxon>Mimiviridae</taxon>
        <taxon>Klosneuvirinae</taxon>
    </lineage>
</organism>
<evidence type="ECO:0000313" key="2">
    <source>
        <dbReference type="EMBL" id="AYV82351.1"/>
    </source>
</evidence>
<reference evidence="2" key="1">
    <citation type="submission" date="2018-10" db="EMBL/GenBank/DDBJ databases">
        <title>Hidden diversity of soil giant viruses.</title>
        <authorList>
            <person name="Schulz F."/>
            <person name="Alteio L."/>
            <person name="Goudeau D."/>
            <person name="Ryan E.M."/>
            <person name="Malmstrom R.R."/>
            <person name="Blanchard J."/>
            <person name="Woyke T."/>
        </authorList>
    </citation>
    <scope>NUCLEOTIDE SEQUENCE</scope>
    <source>
        <strain evidence="2">HOV1</strain>
    </source>
</reference>